<dbReference type="Proteomes" id="UP000824220">
    <property type="component" value="Unassembled WGS sequence"/>
</dbReference>
<proteinExistence type="predicted"/>
<comment type="caution">
    <text evidence="3">The sequence shown here is derived from an EMBL/GenBank/DDBJ whole genome shotgun (WGS) entry which is preliminary data.</text>
</comment>
<sequence length="119" mass="13104">MIHRKSAPQSATSIDESPEDDETARMKRYVIMMVVRTACVVLAFAVQPWGWQTFLFGIGAVFLPYIAVVLANQVRASATTSAVDPRRAISAPEAQDFTDDVHDVIRVEETPGDEKRPAA</sequence>
<keyword evidence="2" id="KW-1133">Transmembrane helix</keyword>
<gene>
    <name evidence="3" type="ORF">H9800_09450</name>
</gene>
<evidence type="ECO:0000256" key="1">
    <source>
        <dbReference type="SAM" id="MobiDB-lite"/>
    </source>
</evidence>
<reference evidence="3" key="1">
    <citation type="journal article" date="2021" name="PeerJ">
        <title>Extensive microbial diversity within the chicken gut microbiome revealed by metagenomics and culture.</title>
        <authorList>
            <person name="Gilroy R."/>
            <person name="Ravi A."/>
            <person name="Getino M."/>
            <person name="Pursley I."/>
            <person name="Horton D.L."/>
            <person name="Alikhan N.F."/>
            <person name="Baker D."/>
            <person name="Gharbi K."/>
            <person name="Hall N."/>
            <person name="Watson M."/>
            <person name="Adriaenssens E.M."/>
            <person name="Foster-Nyarko E."/>
            <person name="Jarju S."/>
            <person name="Secka A."/>
            <person name="Antonio M."/>
            <person name="Oren A."/>
            <person name="Chaudhuri R.R."/>
            <person name="La Ragione R."/>
            <person name="Hildebrand F."/>
            <person name="Pallen M.J."/>
        </authorList>
    </citation>
    <scope>NUCLEOTIDE SEQUENCE</scope>
    <source>
        <strain evidence="3">ChiHjej8B7-3636</strain>
    </source>
</reference>
<dbReference type="Pfam" id="PF11298">
    <property type="entry name" value="DUF3099"/>
    <property type="match status" value="1"/>
</dbReference>
<dbReference type="InterPro" id="IPR021449">
    <property type="entry name" value="DUF3099"/>
</dbReference>
<accession>A0A9D2H6Z8</accession>
<feature type="region of interest" description="Disordered" evidence="1">
    <location>
        <begin position="1"/>
        <end position="21"/>
    </location>
</feature>
<feature type="transmembrane region" description="Helical" evidence="2">
    <location>
        <begin position="29"/>
        <end position="47"/>
    </location>
</feature>
<protein>
    <submittedName>
        <fullName evidence="3">DUF3099 domain-containing protein</fullName>
    </submittedName>
</protein>
<evidence type="ECO:0000256" key="2">
    <source>
        <dbReference type="SAM" id="Phobius"/>
    </source>
</evidence>
<keyword evidence="2" id="KW-0472">Membrane</keyword>
<organism evidence="3 4">
    <name type="scientific">Candidatus Microbacterium stercoravium</name>
    <dbReference type="NCBI Taxonomy" id="2838697"/>
    <lineage>
        <taxon>Bacteria</taxon>
        <taxon>Bacillati</taxon>
        <taxon>Actinomycetota</taxon>
        <taxon>Actinomycetes</taxon>
        <taxon>Micrococcales</taxon>
        <taxon>Microbacteriaceae</taxon>
        <taxon>Microbacterium</taxon>
    </lineage>
</organism>
<evidence type="ECO:0000313" key="3">
    <source>
        <dbReference type="EMBL" id="HJA05067.1"/>
    </source>
</evidence>
<reference evidence="3" key="2">
    <citation type="submission" date="2021-04" db="EMBL/GenBank/DDBJ databases">
        <authorList>
            <person name="Gilroy R."/>
        </authorList>
    </citation>
    <scope>NUCLEOTIDE SEQUENCE</scope>
    <source>
        <strain evidence="3">ChiHjej8B7-3636</strain>
    </source>
</reference>
<name>A0A9D2H6Z8_9MICO</name>
<keyword evidence="2" id="KW-0812">Transmembrane</keyword>
<dbReference type="AlphaFoldDB" id="A0A9D2H6Z8"/>
<evidence type="ECO:0000313" key="4">
    <source>
        <dbReference type="Proteomes" id="UP000824220"/>
    </source>
</evidence>
<dbReference type="EMBL" id="DXAM01000135">
    <property type="protein sequence ID" value="HJA05067.1"/>
    <property type="molecule type" value="Genomic_DNA"/>
</dbReference>
<feature type="transmembrane region" description="Helical" evidence="2">
    <location>
        <begin position="53"/>
        <end position="71"/>
    </location>
</feature>